<feature type="transmembrane region" description="Helical" evidence="12">
    <location>
        <begin position="77"/>
        <end position="97"/>
    </location>
</feature>
<dbReference type="PROSITE" id="PS50839">
    <property type="entry name" value="CHASE"/>
    <property type="match status" value="1"/>
</dbReference>
<evidence type="ECO:0000256" key="11">
    <source>
        <dbReference type="ARBA" id="ARBA00023136"/>
    </source>
</evidence>
<dbReference type="InterPro" id="IPR003661">
    <property type="entry name" value="HisK_dim/P_dom"/>
</dbReference>
<feature type="transmembrane region" description="Helical" evidence="12">
    <location>
        <begin position="188"/>
        <end position="209"/>
    </location>
</feature>
<comment type="caution">
    <text evidence="16">The sequence shown here is derived from an EMBL/GenBank/DDBJ whole genome shotgun (WGS) entry which is preliminary data.</text>
</comment>
<keyword evidence="8" id="KW-0418">Kinase</keyword>
<dbReference type="InterPro" id="IPR006189">
    <property type="entry name" value="CHASE_dom"/>
</dbReference>
<reference evidence="17" key="1">
    <citation type="journal article" date="2019" name="Int. J. Syst. Evol. Microbiol.">
        <title>The Global Catalogue of Microorganisms (GCM) 10K type strain sequencing project: providing services to taxonomists for standard genome sequencing and annotation.</title>
        <authorList>
            <consortium name="The Broad Institute Genomics Platform"/>
            <consortium name="The Broad Institute Genome Sequencing Center for Infectious Disease"/>
            <person name="Wu L."/>
            <person name="Ma J."/>
        </authorList>
    </citation>
    <scope>NUCLEOTIDE SEQUENCE [LARGE SCALE GENOMIC DNA]</scope>
    <source>
        <strain evidence="17">KCTC 52141</strain>
    </source>
</reference>
<dbReference type="Proteomes" id="UP001595548">
    <property type="component" value="Unassembled WGS sequence"/>
</dbReference>
<dbReference type="SMART" id="SM00091">
    <property type="entry name" value="PAS"/>
    <property type="match status" value="1"/>
</dbReference>
<evidence type="ECO:0000256" key="1">
    <source>
        <dbReference type="ARBA" id="ARBA00000085"/>
    </source>
</evidence>
<evidence type="ECO:0000256" key="7">
    <source>
        <dbReference type="ARBA" id="ARBA00022692"/>
    </source>
</evidence>
<feature type="transmembrane region" description="Helical" evidence="12">
    <location>
        <begin position="155"/>
        <end position="176"/>
    </location>
</feature>
<comment type="subcellular location">
    <subcellularLocation>
        <location evidence="2">Cell membrane</location>
        <topology evidence="2">Multi-pass membrane protein</topology>
    </subcellularLocation>
</comment>
<dbReference type="InterPro" id="IPR000014">
    <property type="entry name" value="PAS"/>
</dbReference>
<dbReference type="InterPro" id="IPR007895">
    <property type="entry name" value="MASE1"/>
</dbReference>
<feature type="transmembrane region" description="Helical" evidence="12">
    <location>
        <begin position="7"/>
        <end position="24"/>
    </location>
</feature>
<dbReference type="SMART" id="SM01079">
    <property type="entry name" value="CHASE"/>
    <property type="match status" value="1"/>
</dbReference>
<dbReference type="Gene3D" id="3.30.450.350">
    <property type="entry name" value="CHASE domain"/>
    <property type="match status" value="1"/>
</dbReference>
<feature type="transmembrane region" description="Helical" evidence="12">
    <location>
        <begin position="55"/>
        <end position="71"/>
    </location>
</feature>
<dbReference type="SUPFAM" id="SSF47384">
    <property type="entry name" value="Homodimeric domain of signal transducing histidine kinase"/>
    <property type="match status" value="1"/>
</dbReference>
<dbReference type="NCBIfam" id="TIGR00229">
    <property type="entry name" value="sensory_box"/>
    <property type="match status" value="1"/>
</dbReference>
<dbReference type="SUPFAM" id="SSF55785">
    <property type="entry name" value="PYP-like sensor domain (PAS domain)"/>
    <property type="match status" value="1"/>
</dbReference>
<dbReference type="EMBL" id="JBHRTL010000004">
    <property type="protein sequence ID" value="MFC3154146.1"/>
    <property type="molecule type" value="Genomic_DNA"/>
</dbReference>
<dbReference type="InterPro" id="IPR004358">
    <property type="entry name" value="Sig_transdc_His_kin-like_C"/>
</dbReference>
<feature type="transmembrane region" description="Helical" evidence="12">
    <location>
        <begin position="118"/>
        <end position="143"/>
    </location>
</feature>
<evidence type="ECO:0000256" key="3">
    <source>
        <dbReference type="ARBA" id="ARBA00012438"/>
    </source>
</evidence>
<evidence type="ECO:0000256" key="6">
    <source>
        <dbReference type="ARBA" id="ARBA00022679"/>
    </source>
</evidence>
<dbReference type="Pfam" id="PF05231">
    <property type="entry name" value="MASE1"/>
    <property type="match status" value="1"/>
</dbReference>
<evidence type="ECO:0000256" key="5">
    <source>
        <dbReference type="ARBA" id="ARBA00022553"/>
    </source>
</evidence>
<dbReference type="InterPro" id="IPR005467">
    <property type="entry name" value="His_kinase_dom"/>
</dbReference>
<evidence type="ECO:0000256" key="2">
    <source>
        <dbReference type="ARBA" id="ARBA00004651"/>
    </source>
</evidence>
<evidence type="ECO:0000256" key="12">
    <source>
        <dbReference type="SAM" id="Phobius"/>
    </source>
</evidence>
<dbReference type="EC" id="2.7.13.3" evidence="3"/>
<dbReference type="SMART" id="SM00387">
    <property type="entry name" value="HATPase_c"/>
    <property type="match status" value="1"/>
</dbReference>
<dbReference type="Pfam" id="PF02518">
    <property type="entry name" value="HATPase_c"/>
    <property type="match status" value="1"/>
</dbReference>
<evidence type="ECO:0000313" key="16">
    <source>
        <dbReference type="EMBL" id="MFC3154146.1"/>
    </source>
</evidence>
<dbReference type="Gene3D" id="3.30.450.20">
    <property type="entry name" value="PAS domain"/>
    <property type="match status" value="1"/>
</dbReference>
<evidence type="ECO:0000256" key="8">
    <source>
        <dbReference type="ARBA" id="ARBA00022777"/>
    </source>
</evidence>
<dbReference type="RefSeq" id="WP_382414262.1">
    <property type="nucleotide sequence ID" value="NZ_AP031500.1"/>
</dbReference>
<dbReference type="PANTHER" id="PTHR43711">
    <property type="entry name" value="TWO-COMPONENT HISTIDINE KINASE"/>
    <property type="match status" value="1"/>
</dbReference>
<name>A0ABV7HND5_9GAMM</name>
<dbReference type="SUPFAM" id="SSF55874">
    <property type="entry name" value="ATPase domain of HSP90 chaperone/DNA topoisomerase II/histidine kinase"/>
    <property type="match status" value="1"/>
</dbReference>
<dbReference type="PRINTS" id="PR00344">
    <property type="entry name" value="BCTRLSENSOR"/>
</dbReference>
<feature type="transmembrane region" description="Helical" evidence="12">
    <location>
        <begin position="492"/>
        <end position="512"/>
    </location>
</feature>
<evidence type="ECO:0000256" key="4">
    <source>
        <dbReference type="ARBA" id="ARBA00022475"/>
    </source>
</evidence>
<dbReference type="PROSITE" id="PS50112">
    <property type="entry name" value="PAS"/>
    <property type="match status" value="1"/>
</dbReference>
<dbReference type="SMART" id="SM00388">
    <property type="entry name" value="HisKA"/>
    <property type="match status" value="1"/>
</dbReference>
<dbReference type="Gene3D" id="1.10.287.130">
    <property type="match status" value="1"/>
</dbReference>
<dbReference type="CDD" id="cd00082">
    <property type="entry name" value="HisKA"/>
    <property type="match status" value="1"/>
</dbReference>
<sequence>MYTFLRILLLAIVYWVVGRIALLMAIPPGFAGAAFPPVGIALGMLLLFGVRHWPGVFFGSLGLNLSVAYGISGQLSAAGLGVAIGIAVGSTLAVVCGERLIARFCSRGQALSSERNIALSYFLGGPLSCCVSATMASVCLFISGTTARQDVPYTWWTWWLGDSIGVLVALPIMYMLFATPRALWRARLLSVGAPLAIACALMIAIFIRVNDAELDKIRQSFLQQALPFSTNIKARLESQLSVLKSIDSLFHASNYISAKDFDHFVANPLSDNPEIYALSWNEYVRHKDRPRAERELSLRDLSAQTITEVDPQGNLIVARQRLDYVYVKYVVPLAGNEKAQSFNVASIPNRREVLERSVSNRSAQMTAPIKLVQDNLTQKAMLLFYPVYQHLAPHKKNDWSQIQGFATAVVFMDRIVDKALAGYGKSPTISATLEYLEGGTAEVLHAGKNRSESVLADYLFRQDTFEFAGQTFRVTLSPTDAFIAQHRSPLNWAVLALGFLFCALLGGFLLSLSTRASMIRQQVFDRTLELSLILEHASEAILTINCNGRITKINTAAARLMGSDPKYLENTSITPYLPKLSLEDTAIDENFLDSASGTIETSLRTASDEYLAVEVGSSTIELEGEWYRILILHDLTERKKAERLKSEFISTVSHELRTPLTSINGALKLVSTGVVGEIDDKVKNMVDIARNNTERLEQLVNDILDVEKLDFDQIKFDFQSLILVDVVNQAVEGIANYAEGFRVSVVKREEFNVFDTITVTADKNRLIQVLINLLSNAIKYSEPGGRVDIGLSVSENEITLSIKDEGRGMPEYFKKYIFQRFSQADSTDSREKSGTGLGLYITKTLVDKMSGSIHYESELGRGTEFFVTLPRTQR</sequence>
<dbReference type="Pfam" id="PF00512">
    <property type="entry name" value="HisKA"/>
    <property type="match status" value="1"/>
</dbReference>
<dbReference type="InterPro" id="IPR050736">
    <property type="entry name" value="Sensor_HK_Regulatory"/>
</dbReference>
<dbReference type="InterPro" id="IPR003594">
    <property type="entry name" value="HATPase_dom"/>
</dbReference>
<feature type="domain" description="PAS" evidence="14">
    <location>
        <begin position="526"/>
        <end position="562"/>
    </location>
</feature>
<feature type="domain" description="CHASE" evidence="15">
    <location>
        <begin position="252"/>
        <end position="420"/>
    </location>
</feature>
<dbReference type="InterPro" id="IPR035965">
    <property type="entry name" value="PAS-like_dom_sf"/>
</dbReference>
<keyword evidence="7 12" id="KW-0812">Transmembrane</keyword>
<evidence type="ECO:0000256" key="9">
    <source>
        <dbReference type="ARBA" id="ARBA00022989"/>
    </source>
</evidence>
<evidence type="ECO:0000256" key="10">
    <source>
        <dbReference type="ARBA" id="ARBA00023012"/>
    </source>
</evidence>
<dbReference type="InterPro" id="IPR036097">
    <property type="entry name" value="HisK_dim/P_sf"/>
</dbReference>
<dbReference type="CDD" id="cd00075">
    <property type="entry name" value="HATPase"/>
    <property type="match status" value="1"/>
</dbReference>
<organism evidence="16 17">
    <name type="scientific">Gilvimarinus japonicus</name>
    <dbReference type="NCBI Taxonomy" id="1796469"/>
    <lineage>
        <taxon>Bacteria</taxon>
        <taxon>Pseudomonadati</taxon>
        <taxon>Pseudomonadota</taxon>
        <taxon>Gammaproteobacteria</taxon>
        <taxon>Cellvibrionales</taxon>
        <taxon>Cellvibrionaceae</taxon>
        <taxon>Gilvimarinus</taxon>
    </lineage>
</organism>
<keyword evidence="4" id="KW-1003">Cell membrane</keyword>
<accession>A0ABV7HND5</accession>
<dbReference type="PANTHER" id="PTHR43711:SF30">
    <property type="entry name" value="HISTIDINE KINASE"/>
    <property type="match status" value="1"/>
</dbReference>
<dbReference type="CDD" id="cd00130">
    <property type="entry name" value="PAS"/>
    <property type="match status" value="1"/>
</dbReference>
<evidence type="ECO:0000259" key="13">
    <source>
        <dbReference type="PROSITE" id="PS50109"/>
    </source>
</evidence>
<dbReference type="PROSITE" id="PS50109">
    <property type="entry name" value="HIS_KIN"/>
    <property type="match status" value="1"/>
</dbReference>
<evidence type="ECO:0000313" key="17">
    <source>
        <dbReference type="Proteomes" id="UP001595548"/>
    </source>
</evidence>
<proteinExistence type="predicted"/>
<feature type="domain" description="Histidine kinase" evidence="13">
    <location>
        <begin position="651"/>
        <end position="873"/>
    </location>
</feature>
<keyword evidence="17" id="KW-1185">Reference proteome</keyword>
<evidence type="ECO:0000259" key="14">
    <source>
        <dbReference type="PROSITE" id="PS50112"/>
    </source>
</evidence>
<keyword evidence="9 12" id="KW-1133">Transmembrane helix</keyword>
<comment type="catalytic activity">
    <reaction evidence="1">
        <text>ATP + protein L-histidine = ADP + protein N-phospho-L-histidine.</text>
        <dbReference type="EC" id="2.7.13.3"/>
    </reaction>
</comment>
<gene>
    <name evidence="16" type="ORF">ACFOEB_02955</name>
</gene>
<dbReference type="Gene3D" id="3.30.565.10">
    <property type="entry name" value="Histidine kinase-like ATPase, C-terminal domain"/>
    <property type="match status" value="1"/>
</dbReference>
<protein>
    <recommendedName>
        <fullName evidence="3">histidine kinase</fullName>
        <ecNumber evidence="3">2.7.13.3</ecNumber>
    </recommendedName>
</protein>
<keyword evidence="5" id="KW-0597">Phosphoprotein</keyword>
<feature type="transmembrane region" description="Helical" evidence="12">
    <location>
        <begin position="30"/>
        <end position="48"/>
    </location>
</feature>
<evidence type="ECO:0000259" key="15">
    <source>
        <dbReference type="PROSITE" id="PS50839"/>
    </source>
</evidence>
<dbReference type="InterPro" id="IPR042240">
    <property type="entry name" value="CHASE_sf"/>
</dbReference>
<dbReference type="Pfam" id="PF03924">
    <property type="entry name" value="CHASE"/>
    <property type="match status" value="1"/>
</dbReference>
<keyword evidence="11 12" id="KW-0472">Membrane</keyword>
<dbReference type="InterPro" id="IPR036890">
    <property type="entry name" value="HATPase_C_sf"/>
</dbReference>
<keyword evidence="10" id="KW-0902">Two-component regulatory system</keyword>
<keyword evidence="6" id="KW-0808">Transferase</keyword>